<evidence type="ECO:0000313" key="3">
    <source>
        <dbReference type="EMBL" id="ROR92126.1"/>
    </source>
</evidence>
<feature type="transmembrane region" description="Helical" evidence="2">
    <location>
        <begin position="35"/>
        <end position="60"/>
    </location>
</feature>
<protein>
    <submittedName>
        <fullName evidence="3">Uncharacterized protein</fullName>
    </submittedName>
</protein>
<feature type="transmembrane region" description="Helical" evidence="2">
    <location>
        <begin position="72"/>
        <end position="92"/>
    </location>
</feature>
<evidence type="ECO:0000256" key="1">
    <source>
        <dbReference type="SAM" id="MobiDB-lite"/>
    </source>
</evidence>
<keyword evidence="2" id="KW-0472">Membrane</keyword>
<feature type="transmembrane region" description="Helical" evidence="2">
    <location>
        <begin position="99"/>
        <end position="125"/>
    </location>
</feature>
<dbReference type="AlphaFoldDB" id="A0A3N2CXA6"/>
<dbReference type="Proteomes" id="UP000281738">
    <property type="component" value="Unassembled WGS sequence"/>
</dbReference>
<gene>
    <name evidence="3" type="ORF">EDD33_3010</name>
</gene>
<name>A0A3N2CXA6_9ACTN</name>
<keyword evidence="2" id="KW-1133">Transmembrane helix</keyword>
<organism evidence="3 4">
    <name type="scientific">Nocardioides aurantiacus</name>
    <dbReference type="NCBI Taxonomy" id="86796"/>
    <lineage>
        <taxon>Bacteria</taxon>
        <taxon>Bacillati</taxon>
        <taxon>Actinomycetota</taxon>
        <taxon>Actinomycetes</taxon>
        <taxon>Propionibacteriales</taxon>
        <taxon>Nocardioidaceae</taxon>
        <taxon>Nocardioides</taxon>
    </lineage>
</organism>
<reference evidence="3 4" key="1">
    <citation type="submission" date="2018-11" db="EMBL/GenBank/DDBJ databases">
        <title>Sequencing the genomes of 1000 actinobacteria strains.</title>
        <authorList>
            <person name="Klenk H.-P."/>
        </authorList>
    </citation>
    <scope>NUCLEOTIDE SEQUENCE [LARGE SCALE GENOMIC DNA]</scope>
    <source>
        <strain evidence="3 4">DSM 12652</strain>
    </source>
</reference>
<comment type="caution">
    <text evidence="3">The sequence shown here is derived from an EMBL/GenBank/DDBJ whole genome shotgun (WGS) entry which is preliminary data.</text>
</comment>
<accession>A0A3N2CXA6</accession>
<keyword evidence="2" id="KW-0812">Transmembrane</keyword>
<dbReference type="EMBL" id="RKHO01000001">
    <property type="protein sequence ID" value="ROR92126.1"/>
    <property type="molecule type" value="Genomic_DNA"/>
</dbReference>
<dbReference type="RefSeq" id="WP_123391740.1">
    <property type="nucleotide sequence ID" value="NZ_RKHO01000001.1"/>
</dbReference>
<evidence type="ECO:0000256" key="2">
    <source>
        <dbReference type="SAM" id="Phobius"/>
    </source>
</evidence>
<feature type="compositionally biased region" description="Pro residues" evidence="1">
    <location>
        <begin position="1"/>
        <end position="24"/>
    </location>
</feature>
<feature type="region of interest" description="Disordered" evidence="1">
    <location>
        <begin position="1"/>
        <end position="27"/>
    </location>
</feature>
<evidence type="ECO:0000313" key="4">
    <source>
        <dbReference type="Proteomes" id="UP000281738"/>
    </source>
</evidence>
<proteinExistence type="predicted"/>
<dbReference type="OrthoDB" id="4871608at2"/>
<keyword evidence="4" id="KW-1185">Reference proteome</keyword>
<sequence>MSQQPPPPYAGPPVPPGSPPPGHPGRPGLSNKARFWIGFALAAPLMFVLAFLTSIPSAVLSALPSVDPAVGGVAQLAVGVLELVGLVAALVVERTRWWAIGFLAGAATVLIVLAGACVVILVAVLGSSG</sequence>